<dbReference type="GO" id="GO:0016787">
    <property type="term" value="F:hydrolase activity"/>
    <property type="evidence" value="ECO:0007669"/>
    <property type="project" value="UniProtKB-KW"/>
</dbReference>
<evidence type="ECO:0000313" key="2">
    <source>
        <dbReference type="Proteomes" id="UP000778578"/>
    </source>
</evidence>
<sequence>MDRVYAFWRRWRDRGLTTELHDRLRDRARRAADRDTEPTAVIIDAQSVKGAASVPAATRGFDAGKKVNGRKRRIVVDTLGLLLAVMVTAASVTDREAAQTYSSTEVSRGKPAPDLFLHAAQRMGVDPEACVVVEDSQPGVHAARAAGMRALGYAGGLTPAERLEGRNTTVFYDMRELPTLIAER</sequence>
<dbReference type="PANTHER" id="PTHR30007">
    <property type="entry name" value="PHP DOMAIN PROTEIN"/>
    <property type="match status" value="1"/>
</dbReference>
<proteinExistence type="predicted"/>
<evidence type="ECO:0000313" key="1">
    <source>
        <dbReference type="EMBL" id="MBY8881097.1"/>
    </source>
</evidence>
<dbReference type="SUPFAM" id="SSF56784">
    <property type="entry name" value="HAD-like"/>
    <property type="match status" value="1"/>
</dbReference>
<dbReference type="RefSeq" id="WP_222966808.1">
    <property type="nucleotide sequence ID" value="NZ_JAINZZ010000042.1"/>
</dbReference>
<comment type="caution">
    <text evidence="1">The sequence shown here is derived from an EMBL/GenBank/DDBJ whole genome shotgun (WGS) entry which is preliminary data.</text>
</comment>
<organism evidence="1 2">
    <name type="scientific">Actinacidiphila acidipaludis</name>
    <dbReference type="NCBI Taxonomy" id="2873382"/>
    <lineage>
        <taxon>Bacteria</taxon>
        <taxon>Bacillati</taxon>
        <taxon>Actinomycetota</taxon>
        <taxon>Actinomycetes</taxon>
        <taxon>Kitasatosporales</taxon>
        <taxon>Streptomycetaceae</taxon>
        <taxon>Actinacidiphila</taxon>
    </lineage>
</organism>
<dbReference type="Gene3D" id="3.40.50.1000">
    <property type="entry name" value="HAD superfamily/HAD-like"/>
    <property type="match status" value="1"/>
</dbReference>
<protein>
    <submittedName>
        <fullName evidence="1">HAD-IA family hydrolase</fullName>
    </submittedName>
</protein>
<dbReference type="InterPro" id="IPR036412">
    <property type="entry name" value="HAD-like_sf"/>
</dbReference>
<dbReference type="Proteomes" id="UP000778578">
    <property type="component" value="Unassembled WGS sequence"/>
</dbReference>
<dbReference type="EMBL" id="JAINZZ010000042">
    <property type="protein sequence ID" value="MBY8881097.1"/>
    <property type="molecule type" value="Genomic_DNA"/>
</dbReference>
<accession>A0ABS7QD90</accession>
<dbReference type="Pfam" id="PF00702">
    <property type="entry name" value="Hydrolase"/>
    <property type="match status" value="1"/>
</dbReference>
<dbReference type="InterPro" id="IPR006439">
    <property type="entry name" value="HAD-SF_hydro_IA"/>
</dbReference>
<name>A0ABS7QD90_9ACTN</name>
<reference evidence="1 2" key="1">
    <citation type="submission" date="2021-08" db="EMBL/GenBank/DDBJ databases">
        <title>WGS of actinomycetes from Thailand.</title>
        <authorList>
            <person name="Thawai C."/>
        </authorList>
    </citation>
    <scope>NUCLEOTIDE SEQUENCE [LARGE SCALE GENOMIC DNA]</scope>
    <source>
        <strain evidence="1 2">PLK6-54</strain>
    </source>
</reference>
<gene>
    <name evidence="1" type="ORF">K7862_26170</name>
</gene>
<dbReference type="NCBIfam" id="TIGR01509">
    <property type="entry name" value="HAD-SF-IA-v3"/>
    <property type="match status" value="1"/>
</dbReference>
<dbReference type="InterPro" id="IPR023214">
    <property type="entry name" value="HAD_sf"/>
</dbReference>
<keyword evidence="2" id="KW-1185">Reference proteome</keyword>
<keyword evidence="1" id="KW-0378">Hydrolase</keyword>
<dbReference type="PANTHER" id="PTHR30007:SF0">
    <property type="entry name" value="TRANSPOSASE"/>
    <property type="match status" value="1"/>
</dbReference>